<dbReference type="Proteomes" id="UP000199377">
    <property type="component" value="Unassembled WGS sequence"/>
</dbReference>
<evidence type="ECO:0000313" key="2">
    <source>
        <dbReference type="Proteomes" id="UP000199377"/>
    </source>
</evidence>
<organism evidence="1 2">
    <name type="scientific">Albimonas pacifica</name>
    <dbReference type="NCBI Taxonomy" id="1114924"/>
    <lineage>
        <taxon>Bacteria</taxon>
        <taxon>Pseudomonadati</taxon>
        <taxon>Pseudomonadota</taxon>
        <taxon>Alphaproteobacteria</taxon>
        <taxon>Rhodobacterales</taxon>
        <taxon>Paracoccaceae</taxon>
        <taxon>Albimonas</taxon>
    </lineage>
</organism>
<evidence type="ECO:0000313" key="1">
    <source>
        <dbReference type="EMBL" id="SFJ23019.1"/>
    </source>
</evidence>
<keyword evidence="2" id="KW-1185">Reference proteome</keyword>
<dbReference type="RefSeq" id="WP_143103461.1">
    <property type="nucleotide sequence ID" value="NZ_FOQH01000019.1"/>
</dbReference>
<gene>
    <name evidence="1" type="ORF">SAMN05216258_1193</name>
</gene>
<dbReference type="STRING" id="1114924.SAMN05216258_1193"/>
<sequence length="172" mass="18926">MTAAEPLNNPRHERFANALVDHPRMTAQDAWALSGSADAPRTNKDSLKATAWRVKNRPDVAARIGWLREERRRRAAHAASGALSADGLEALMHRLSAALTRVHERAEAENAPEGALLKLRRTLTTHAARLSLQLHALRLADGPDALRPAGSPLLDVWRTRMLERACTCGERA</sequence>
<dbReference type="AlphaFoldDB" id="A0A1I3PNN4"/>
<name>A0A1I3PNN4_9RHOB</name>
<reference evidence="1 2" key="1">
    <citation type="submission" date="2016-10" db="EMBL/GenBank/DDBJ databases">
        <authorList>
            <person name="de Groot N.N."/>
        </authorList>
    </citation>
    <scope>NUCLEOTIDE SEQUENCE [LARGE SCALE GENOMIC DNA]</scope>
    <source>
        <strain evidence="1 2">CGMCC 1.11030</strain>
    </source>
</reference>
<protein>
    <submittedName>
        <fullName evidence="1">Uncharacterized protein</fullName>
    </submittedName>
</protein>
<dbReference type="EMBL" id="FOQH01000019">
    <property type="protein sequence ID" value="SFJ23019.1"/>
    <property type="molecule type" value="Genomic_DNA"/>
</dbReference>
<proteinExistence type="predicted"/>
<accession>A0A1I3PNN4</accession>